<keyword evidence="3" id="KW-1185">Reference proteome</keyword>
<comment type="caution">
    <text evidence="2">The sequence shown here is derived from an EMBL/GenBank/DDBJ whole genome shotgun (WGS) entry which is preliminary data.</text>
</comment>
<evidence type="ECO:0000259" key="1">
    <source>
        <dbReference type="Pfam" id="PF07687"/>
    </source>
</evidence>
<dbReference type="InterPro" id="IPR036264">
    <property type="entry name" value="Bact_exopeptidase_dim_dom"/>
</dbReference>
<dbReference type="InterPro" id="IPR002933">
    <property type="entry name" value="Peptidase_M20"/>
</dbReference>
<dbReference type="PIRSF" id="PIRSF037227">
    <property type="entry name" value="Aminobenzoyl-glu_utiliz_pB"/>
    <property type="match status" value="1"/>
</dbReference>
<dbReference type="RefSeq" id="WP_187015487.1">
    <property type="nucleotide sequence ID" value="NZ_JACOQI010000014.1"/>
</dbReference>
<dbReference type="FunFam" id="3.30.70.360:FF:000004">
    <property type="entry name" value="Peptidase M20 domain-containing protein 2"/>
    <property type="match status" value="1"/>
</dbReference>
<dbReference type="GO" id="GO:0016805">
    <property type="term" value="F:dipeptidase activity"/>
    <property type="evidence" value="ECO:0007669"/>
    <property type="project" value="TreeGrafter"/>
</dbReference>
<dbReference type="AlphaFoldDB" id="A0A923MJ55"/>
<dbReference type="SUPFAM" id="SSF53187">
    <property type="entry name" value="Zn-dependent exopeptidases"/>
    <property type="match status" value="1"/>
</dbReference>
<dbReference type="PANTHER" id="PTHR30575:SF0">
    <property type="entry name" value="XAA-ARG DIPEPTIDASE"/>
    <property type="match status" value="1"/>
</dbReference>
<proteinExistence type="predicted"/>
<dbReference type="NCBIfam" id="TIGR01891">
    <property type="entry name" value="amidohydrolases"/>
    <property type="match status" value="1"/>
</dbReference>
<dbReference type="EMBL" id="JACOQI010000014">
    <property type="protein sequence ID" value="MBC5771273.1"/>
    <property type="molecule type" value="Genomic_DNA"/>
</dbReference>
<evidence type="ECO:0000313" key="3">
    <source>
        <dbReference type="Proteomes" id="UP000620327"/>
    </source>
</evidence>
<accession>A0A923MJ55</accession>
<reference evidence="2" key="1">
    <citation type="submission" date="2020-08" db="EMBL/GenBank/DDBJ databases">
        <title>Genome public.</title>
        <authorList>
            <person name="Liu C."/>
            <person name="Sun Q."/>
        </authorList>
    </citation>
    <scope>NUCLEOTIDE SEQUENCE</scope>
    <source>
        <strain evidence="2">BX15</strain>
    </source>
</reference>
<dbReference type="Pfam" id="PF01546">
    <property type="entry name" value="Peptidase_M20"/>
    <property type="match status" value="1"/>
</dbReference>
<dbReference type="Gene3D" id="3.40.630.10">
    <property type="entry name" value="Zn peptidases"/>
    <property type="match status" value="2"/>
</dbReference>
<evidence type="ECO:0000313" key="2">
    <source>
        <dbReference type="EMBL" id="MBC5771273.1"/>
    </source>
</evidence>
<name>A0A923MJ55_9FIRM</name>
<protein>
    <submittedName>
        <fullName evidence="2">Amidohydrolase</fullName>
    </submittedName>
</protein>
<dbReference type="PANTHER" id="PTHR30575">
    <property type="entry name" value="PEPTIDASE M20"/>
    <property type="match status" value="1"/>
</dbReference>
<dbReference type="InterPro" id="IPR017145">
    <property type="entry name" value="Aminobenzoyl-glu_utiliz_pB"/>
</dbReference>
<dbReference type="Gene3D" id="3.30.70.360">
    <property type="match status" value="1"/>
</dbReference>
<dbReference type="GO" id="GO:0071713">
    <property type="term" value="F:para-aminobenzoyl-glutamate hydrolase activity"/>
    <property type="evidence" value="ECO:0007669"/>
    <property type="project" value="TreeGrafter"/>
</dbReference>
<dbReference type="InterPro" id="IPR017439">
    <property type="entry name" value="Amidohydrolase"/>
</dbReference>
<gene>
    <name evidence="2" type="ORF">H8Z83_13255</name>
</gene>
<organism evidence="2 3">
    <name type="scientific">Dysosmobacter segnis</name>
    <dbReference type="NCBI Taxonomy" id="2763042"/>
    <lineage>
        <taxon>Bacteria</taxon>
        <taxon>Bacillati</taxon>
        <taxon>Bacillota</taxon>
        <taxon>Clostridia</taxon>
        <taxon>Eubacteriales</taxon>
        <taxon>Oscillospiraceae</taxon>
        <taxon>Dysosmobacter</taxon>
    </lineage>
</organism>
<sequence>MIQTIKDLVSAKADTTVALAKEIWGYAELSYEETKSAAALIAALKQEGFTIEEGIADIPTAFTATYQCGSGKPVVGFLAEYDALSGLSQKAGCPVQEPVQEGGAGHGCGHNLLGAGCYAAAVALKDYLIKEKKDGTVIFFGCPAEEGAGSKQFIARAGYFDNVDFAYTWHPETVNEVGSRGSVAIMGANFTFDGIAAHAGGEPHLGRSALDAVELMNVGCNYLREHMIDAARIHYAYSDPGGTAPNVVQSHAVIKYEVRAPKVSQVQELFTRVVDVARGAALMTGTKMKYEITMAFSDYVPNRTLGAVVDQCMRELGAPEWTEPDCRLAAEFLRTYPRTTMVGIREKLGYYFEPEELDAALEKPLDRVIHPFNPKETAYSSGSTDVGDVGYATPTVMFHVATACLGNVGHSWQNTAFACSDIGMKGMLRAAEIMTLAAIRTMDQPAVIAKAREELKQKNGGGSYHCPLPDYVTPPIGRY</sequence>
<dbReference type="Pfam" id="PF07687">
    <property type="entry name" value="M20_dimer"/>
    <property type="match status" value="1"/>
</dbReference>
<dbReference type="GO" id="GO:0046657">
    <property type="term" value="P:folic acid catabolic process"/>
    <property type="evidence" value="ECO:0007669"/>
    <property type="project" value="TreeGrafter"/>
</dbReference>
<dbReference type="InterPro" id="IPR011650">
    <property type="entry name" value="Peptidase_M20_dimer"/>
</dbReference>
<dbReference type="Proteomes" id="UP000620327">
    <property type="component" value="Unassembled WGS sequence"/>
</dbReference>
<dbReference type="InterPro" id="IPR052030">
    <property type="entry name" value="Peptidase_M20/M20A_hydrolases"/>
</dbReference>
<dbReference type="SUPFAM" id="SSF55031">
    <property type="entry name" value="Bacterial exopeptidase dimerisation domain"/>
    <property type="match status" value="1"/>
</dbReference>
<feature type="domain" description="Peptidase M20 dimerisation" evidence="1">
    <location>
        <begin position="185"/>
        <end position="278"/>
    </location>
</feature>
<dbReference type="GO" id="GO:0005737">
    <property type="term" value="C:cytoplasm"/>
    <property type="evidence" value="ECO:0007669"/>
    <property type="project" value="TreeGrafter"/>
</dbReference>